<gene>
    <name evidence="1" type="ORF">K3248_03985</name>
</gene>
<name>A0ABS7I835_9HYPH</name>
<evidence type="ECO:0000313" key="2">
    <source>
        <dbReference type="Proteomes" id="UP000746918"/>
    </source>
</evidence>
<sequence>MRFSKTFQLSIFFIIILCISSIVTASISEVFYTSYYRASAYNFTQDITKSGQNSFTASQIQNYLTQNGFNNIKRLRLDDKGIWRALVKFKKHHFLVSVDYSGSISIQNERKKYD</sequence>
<accession>A0ABS7I835</accession>
<protein>
    <recommendedName>
        <fullName evidence="3">PepSY domain-containing protein</fullName>
    </recommendedName>
</protein>
<reference evidence="1 2" key="1">
    <citation type="submission" date="2021-08" db="EMBL/GenBank/DDBJ databases">
        <title>Bartonella raoulti 094 sp. nov.</title>
        <authorList>
            <person name="Zgheib R."/>
            <person name="Hammoud A."/>
        </authorList>
    </citation>
    <scope>NUCLEOTIDE SEQUENCE [LARGE SCALE GENOMIC DNA]</scope>
    <source>
        <strain evidence="1 2">094</strain>
    </source>
</reference>
<dbReference type="Proteomes" id="UP000746918">
    <property type="component" value="Unassembled WGS sequence"/>
</dbReference>
<dbReference type="RefSeq" id="WP_220717060.1">
    <property type="nucleotide sequence ID" value="NZ_JAIFRO010000003.1"/>
</dbReference>
<comment type="caution">
    <text evidence="1">The sequence shown here is derived from an EMBL/GenBank/DDBJ whole genome shotgun (WGS) entry which is preliminary data.</text>
</comment>
<proteinExistence type="predicted"/>
<dbReference type="EMBL" id="JAIFRO010000003">
    <property type="protein sequence ID" value="MBX4335754.1"/>
    <property type="molecule type" value="Genomic_DNA"/>
</dbReference>
<evidence type="ECO:0008006" key="3">
    <source>
        <dbReference type="Google" id="ProtNLM"/>
    </source>
</evidence>
<keyword evidence="2" id="KW-1185">Reference proteome</keyword>
<organism evidence="1 2">
    <name type="scientific">Bartonella raoultii</name>
    <dbReference type="NCBI Taxonomy" id="1457020"/>
    <lineage>
        <taxon>Bacteria</taxon>
        <taxon>Pseudomonadati</taxon>
        <taxon>Pseudomonadota</taxon>
        <taxon>Alphaproteobacteria</taxon>
        <taxon>Hyphomicrobiales</taxon>
        <taxon>Bartonellaceae</taxon>
        <taxon>Bartonella</taxon>
    </lineage>
</organism>
<evidence type="ECO:0000313" key="1">
    <source>
        <dbReference type="EMBL" id="MBX4335754.1"/>
    </source>
</evidence>